<gene>
    <name evidence="2" type="ORF">M3P05_13450</name>
</gene>
<dbReference type="CDD" id="cd07438">
    <property type="entry name" value="PHP_HisPPase_AMP"/>
    <property type="match status" value="1"/>
</dbReference>
<dbReference type="InterPro" id="IPR016195">
    <property type="entry name" value="Pol/histidinol_Pase-like"/>
</dbReference>
<dbReference type="SMART" id="SM00481">
    <property type="entry name" value="POLIIIAc"/>
    <property type="match status" value="1"/>
</dbReference>
<dbReference type="PANTHER" id="PTHR42924">
    <property type="entry name" value="EXONUCLEASE"/>
    <property type="match status" value="1"/>
</dbReference>
<dbReference type="Pfam" id="PF02811">
    <property type="entry name" value="PHP"/>
    <property type="match status" value="1"/>
</dbReference>
<proteinExistence type="predicted"/>
<dbReference type="InterPro" id="IPR003141">
    <property type="entry name" value="Pol/His_phosphatase_N"/>
</dbReference>
<evidence type="ECO:0000313" key="3">
    <source>
        <dbReference type="Proteomes" id="UP001203338"/>
    </source>
</evidence>
<reference evidence="2 3" key="1">
    <citation type="submission" date="2022-05" db="EMBL/GenBank/DDBJ databases">
        <authorList>
            <person name="Park J.-S."/>
        </authorList>
    </citation>
    <scope>NUCLEOTIDE SEQUENCE [LARGE SCALE GENOMIC DNA]</scope>
    <source>
        <strain evidence="2 3">2012CJ34-2</strain>
    </source>
</reference>
<comment type="caution">
    <text evidence="2">The sequence shown here is derived from an EMBL/GenBank/DDBJ whole genome shotgun (WGS) entry which is preliminary data.</text>
</comment>
<sequence length="295" mass="32589">MPQIVDFHCHSTASDGALSPRELLERAIEQGVESLALTDHDTVAGVRWLQNYGIPESIRLIPGCEFSTLWGNQEIHIVALNIDLENPDALAFLDNQKKARRQRSERIAEKLAQRLTDFTAEECFEGALGQAKEAQKKAGEEFVLDDEDIQVGSPHFAEWLITKGIVSSFDMAFKKYLGAKRIGNAKQFWPHLKEAVPAILSWGAVPVLAHPGRYRMSGMKMKALIKDFSEAGGLAMEVLGCQQPWGEREKLAALCNEYGLCASQGSDFHGPWSPYVELGRLGELPAGCRSVLALL</sequence>
<dbReference type="Gene3D" id="3.20.20.140">
    <property type="entry name" value="Metal-dependent hydrolases"/>
    <property type="match status" value="1"/>
</dbReference>
<keyword evidence="3" id="KW-1185">Reference proteome</keyword>
<dbReference type="RefSeq" id="WP_249700240.1">
    <property type="nucleotide sequence ID" value="NZ_JAMFLX010000018.1"/>
</dbReference>
<protein>
    <submittedName>
        <fullName evidence="2">PHP domain-containing protein</fullName>
    </submittedName>
</protein>
<name>A0ABT0PHT6_9GAMM</name>
<dbReference type="EMBL" id="JAMFLX010000018">
    <property type="protein sequence ID" value="MCL6270930.1"/>
    <property type="molecule type" value="Genomic_DNA"/>
</dbReference>
<evidence type="ECO:0000313" key="2">
    <source>
        <dbReference type="EMBL" id="MCL6270930.1"/>
    </source>
</evidence>
<organism evidence="2 3">
    <name type="scientific">Parendozoicomonas callyspongiae</name>
    <dbReference type="NCBI Taxonomy" id="2942213"/>
    <lineage>
        <taxon>Bacteria</taxon>
        <taxon>Pseudomonadati</taxon>
        <taxon>Pseudomonadota</taxon>
        <taxon>Gammaproteobacteria</taxon>
        <taxon>Oceanospirillales</taxon>
        <taxon>Endozoicomonadaceae</taxon>
        <taxon>Parendozoicomonas</taxon>
    </lineage>
</organism>
<dbReference type="Gene3D" id="1.10.150.650">
    <property type="match status" value="1"/>
</dbReference>
<evidence type="ECO:0000259" key="1">
    <source>
        <dbReference type="SMART" id="SM00481"/>
    </source>
</evidence>
<dbReference type="PANTHER" id="PTHR42924:SF3">
    <property type="entry name" value="POLYMERASE_HISTIDINOL PHOSPHATASE N-TERMINAL DOMAIN-CONTAINING PROTEIN"/>
    <property type="match status" value="1"/>
</dbReference>
<dbReference type="SUPFAM" id="SSF89550">
    <property type="entry name" value="PHP domain-like"/>
    <property type="match status" value="1"/>
</dbReference>
<accession>A0ABT0PHT6</accession>
<feature type="domain" description="Polymerase/histidinol phosphatase N-terminal" evidence="1">
    <location>
        <begin position="5"/>
        <end position="70"/>
    </location>
</feature>
<dbReference type="InterPro" id="IPR052018">
    <property type="entry name" value="PHP_domain"/>
</dbReference>
<dbReference type="InterPro" id="IPR004013">
    <property type="entry name" value="PHP_dom"/>
</dbReference>
<dbReference type="Proteomes" id="UP001203338">
    <property type="component" value="Unassembled WGS sequence"/>
</dbReference>